<organism evidence="2 3">
    <name type="scientific">Ficus carica</name>
    <name type="common">Common fig</name>
    <dbReference type="NCBI Taxonomy" id="3494"/>
    <lineage>
        <taxon>Eukaryota</taxon>
        <taxon>Viridiplantae</taxon>
        <taxon>Streptophyta</taxon>
        <taxon>Embryophyta</taxon>
        <taxon>Tracheophyta</taxon>
        <taxon>Spermatophyta</taxon>
        <taxon>Magnoliopsida</taxon>
        <taxon>eudicotyledons</taxon>
        <taxon>Gunneridae</taxon>
        <taxon>Pentapetalae</taxon>
        <taxon>rosids</taxon>
        <taxon>fabids</taxon>
        <taxon>Rosales</taxon>
        <taxon>Moraceae</taxon>
        <taxon>Ficeae</taxon>
        <taxon>Ficus</taxon>
    </lineage>
</organism>
<sequence length="188" mass="20635">MIDALREQSDQEKSQQRLLSLKSLEDNHWLGSSSSFGRADDQSRAPGVGVTIARMPEPTVHYHSRTGSLSAAQQSSRLAPPPSEPPSGTESTPSGSFVPRVADEDLDRVIQEFYPARGLRIEGPMADRQQERKRPSDEERRAKLLKMARTSSHGKGKTILPSSQLRSHPAYSACREERSPPCLGSGTS</sequence>
<proteinExistence type="predicted"/>
<accession>A0AA88DY71</accession>
<dbReference type="Proteomes" id="UP001187192">
    <property type="component" value="Unassembled WGS sequence"/>
</dbReference>
<dbReference type="EMBL" id="BTGU01000160">
    <property type="protein sequence ID" value="GMN63808.1"/>
    <property type="molecule type" value="Genomic_DNA"/>
</dbReference>
<reference evidence="2" key="1">
    <citation type="submission" date="2023-07" db="EMBL/GenBank/DDBJ databases">
        <title>draft genome sequence of fig (Ficus carica).</title>
        <authorList>
            <person name="Takahashi T."/>
            <person name="Nishimura K."/>
        </authorList>
    </citation>
    <scope>NUCLEOTIDE SEQUENCE</scope>
</reference>
<feature type="compositionally biased region" description="Low complexity" evidence="1">
    <location>
        <begin position="68"/>
        <end position="78"/>
    </location>
</feature>
<gene>
    <name evidence="2" type="ORF">TIFTF001_032910</name>
</gene>
<evidence type="ECO:0000313" key="2">
    <source>
        <dbReference type="EMBL" id="GMN63808.1"/>
    </source>
</evidence>
<keyword evidence="3" id="KW-1185">Reference proteome</keyword>
<dbReference type="AlphaFoldDB" id="A0AA88DY71"/>
<comment type="caution">
    <text evidence="2">The sequence shown here is derived from an EMBL/GenBank/DDBJ whole genome shotgun (WGS) entry which is preliminary data.</text>
</comment>
<name>A0AA88DY71_FICCA</name>
<feature type="compositionally biased region" description="Basic and acidic residues" evidence="1">
    <location>
        <begin position="128"/>
        <end position="142"/>
    </location>
</feature>
<evidence type="ECO:0000256" key="1">
    <source>
        <dbReference type="SAM" id="MobiDB-lite"/>
    </source>
</evidence>
<protein>
    <submittedName>
        <fullName evidence="2">Uncharacterized protein</fullName>
    </submittedName>
</protein>
<feature type="region of interest" description="Disordered" evidence="1">
    <location>
        <begin position="30"/>
        <end position="103"/>
    </location>
</feature>
<evidence type="ECO:0000313" key="3">
    <source>
        <dbReference type="Proteomes" id="UP001187192"/>
    </source>
</evidence>
<feature type="region of interest" description="Disordered" evidence="1">
    <location>
        <begin position="120"/>
        <end position="188"/>
    </location>
</feature>
<feature type="compositionally biased region" description="Low complexity" evidence="1">
    <location>
        <begin position="86"/>
        <end position="96"/>
    </location>
</feature>